<keyword evidence="3" id="KW-0805">Transcription regulation</keyword>
<proteinExistence type="predicted"/>
<keyword evidence="4" id="KW-0238">DNA-binding</keyword>
<evidence type="ECO:0000256" key="6">
    <source>
        <dbReference type="ARBA" id="ARBA00025466"/>
    </source>
</evidence>
<evidence type="ECO:0000256" key="2">
    <source>
        <dbReference type="ARBA" id="ARBA00016807"/>
    </source>
</evidence>
<feature type="domain" description="Myb/SANT-like DNA-binding" evidence="9">
    <location>
        <begin position="4"/>
        <end position="76"/>
    </location>
</feature>
<evidence type="ECO:0000313" key="12">
    <source>
        <dbReference type="Proteomes" id="UP001059596"/>
    </source>
</evidence>
<dbReference type="EMBL" id="JAMKOV010000013">
    <property type="protein sequence ID" value="KAI8037268.1"/>
    <property type="molecule type" value="Genomic_DNA"/>
</dbReference>
<dbReference type="GO" id="GO:0003677">
    <property type="term" value="F:DNA binding"/>
    <property type="evidence" value="ECO:0007669"/>
    <property type="project" value="UniProtKB-KW"/>
</dbReference>
<evidence type="ECO:0000313" key="11">
    <source>
        <dbReference type="EMBL" id="KAI8037268.1"/>
    </source>
</evidence>
<organism evidence="11 12">
    <name type="scientific">Drosophila gunungcola</name>
    <name type="common">fruit fly</name>
    <dbReference type="NCBI Taxonomy" id="103775"/>
    <lineage>
        <taxon>Eukaryota</taxon>
        <taxon>Metazoa</taxon>
        <taxon>Ecdysozoa</taxon>
        <taxon>Arthropoda</taxon>
        <taxon>Hexapoda</taxon>
        <taxon>Insecta</taxon>
        <taxon>Pterygota</taxon>
        <taxon>Neoptera</taxon>
        <taxon>Endopterygota</taxon>
        <taxon>Diptera</taxon>
        <taxon>Brachycera</taxon>
        <taxon>Muscomorpha</taxon>
        <taxon>Ephydroidea</taxon>
        <taxon>Drosophilidae</taxon>
        <taxon>Drosophila</taxon>
        <taxon>Sophophora</taxon>
    </lineage>
</organism>
<accession>A0A9P9YIL6</accession>
<reference evidence="11" key="1">
    <citation type="journal article" date="2023" name="Genome Biol. Evol.">
        <title>Long-read-based Genome Assembly of Drosophila gunungcola Reveals Fewer Chemosensory Genes in Flower-breeding Species.</title>
        <authorList>
            <person name="Negi A."/>
            <person name="Liao B.Y."/>
            <person name="Yeh S.D."/>
        </authorList>
    </citation>
    <scope>NUCLEOTIDE SEQUENCE</scope>
    <source>
        <strain evidence="11">Sukarami</strain>
    </source>
</reference>
<dbReference type="Proteomes" id="UP001059596">
    <property type="component" value="Unassembled WGS sequence"/>
</dbReference>
<dbReference type="InterPro" id="IPR028002">
    <property type="entry name" value="Myb_DNA-bind_5"/>
</dbReference>
<gene>
    <name evidence="11" type="ORF">M5D96_010019</name>
    <name evidence="10" type="ORF">M5D96_011362</name>
</gene>
<evidence type="ECO:0000256" key="3">
    <source>
        <dbReference type="ARBA" id="ARBA00023015"/>
    </source>
</evidence>
<feature type="coiled-coil region" evidence="7">
    <location>
        <begin position="351"/>
        <end position="397"/>
    </location>
</feature>
<comment type="subunit">
    <text evidence="1">Self-associates forming complexes of several hundred monomers.</text>
</comment>
<protein>
    <recommendedName>
        <fullName evidence="2">Regulatory protein zeste</fullName>
    </recommendedName>
</protein>
<evidence type="ECO:0000313" key="10">
    <source>
        <dbReference type="EMBL" id="KAI8035931.1"/>
    </source>
</evidence>
<feature type="region of interest" description="Disordered" evidence="8">
    <location>
        <begin position="224"/>
        <end position="245"/>
    </location>
</feature>
<evidence type="ECO:0000256" key="8">
    <source>
        <dbReference type="SAM" id="MobiDB-lite"/>
    </source>
</evidence>
<keyword evidence="5" id="KW-0804">Transcription</keyword>
<dbReference type="AlphaFoldDB" id="A0A9P9YIL6"/>
<keyword evidence="7" id="KW-0175">Coiled coil</keyword>
<comment type="caution">
    <text evidence="11">The sequence shown here is derived from an EMBL/GenBank/DDBJ whole genome shotgun (WGS) entry which is preliminary data.</text>
</comment>
<evidence type="ECO:0000256" key="7">
    <source>
        <dbReference type="SAM" id="Coils"/>
    </source>
</evidence>
<evidence type="ECO:0000256" key="4">
    <source>
        <dbReference type="ARBA" id="ARBA00023125"/>
    </source>
</evidence>
<dbReference type="EMBL" id="JAMKOV010000028">
    <property type="protein sequence ID" value="KAI8035931.1"/>
    <property type="molecule type" value="Genomic_DNA"/>
</dbReference>
<keyword evidence="12" id="KW-1185">Reference proteome</keyword>
<feature type="domain" description="Myb/SANT-like DNA-binding" evidence="9">
    <location>
        <begin position="240"/>
        <end position="316"/>
    </location>
</feature>
<name>A0A9P9YIL6_9MUSC</name>
<dbReference type="Pfam" id="PF13873">
    <property type="entry name" value="Myb_DNA-bind_5"/>
    <property type="match status" value="2"/>
</dbReference>
<comment type="function">
    <text evidence="6">Involved in transvection phenomena (= synapsis-dependent gene expression), where the synaptic pairing of chromosomes carrying genes with which zeste interacts influences the expression of these genes. Zeste binds to DNA and stimulates transcription from a nearby promoter.</text>
</comment>
<evidence type="ECO:0000256" key="5">
    <source>
        <dbReference type="ARBA" id="ARBA00023163"/>
    </source>
</evidence>
<evidence type="ECO:0000256" key="1">
    <source>
        <dbReference type="ARBA" id="ARBA00011764"/>
    </source>
</evidence>
<evidence type="ECO:0000259" key="9">
    <source>
        <dbReference type="Pfam" id="PF13873"/>
    </source>
</evidence>
<sequence>MNRRNKRTSYYQYEIYLDFMEENPLMSANKLSRTLDGKKWKELSDQLNKCTNGPKLSPEEWRKRLNDWKNSTRSKYRRSISSDDKNITPLENRALQIFSLEPTYRELPASAGFQEVEEEENVEDEEQVLEEHEEDYEQYHELVTPEEIHPTIINGHNTGKRIRLEGPGEIFYQVTNIATPVQSAISDPVASFGKQIEKQLKRISDIHEASLHFKIARFKYNNPGFETQRGQRMTGKMDRRKKRTSSEQYQMYIDMMESDPIFATGRVPRDYDLNYLTKKWKELSDRLNKCSSGPTLTPEEWRKRLNDWKNTTRCKYRRSLLSTEKDISMTSVETRALDLFGKVPSTTGETLLNMKSEKDEHDDDMEELGQRTSAAFQKELQAAVEEAINEEVDEEEMVEEHVDHEDMMEENLAEAGITASTTAVNTGGGTYRTIVVDNTSFEQVEDDHHTVQPHAVEFVTSRRPAAAVINPGTASSGNKLINGELPVKRMRTQPREQIIYEVKNAPRCISNMQAVPPLHSTKLDREPSSLGAALSSSDALQIANQLKRLADIQYESLQFEIARFKFNNPGFQYDPPSL</sequence>
<feature type="coiled-coil region" evidence="7">
    <location>
        <begin position="115"/>
        <end position="142"/>
    </location>
</feature>